<reference evidence="2 3" key="1">
    <citation type="journal article" date="2024" name="J Genomics">
        <title>Draft genome sequencing and assembly of Favolaschia claudopus CIRM-BRFM 2984 isolated from oak limbs.</title>
        <authorList>
            <person name="Navarro D."/>
            <person name="Drula E."/>
            <person name="Chaduli D."/>
            <person name="Cazenave R."/>
            <person name="Ahrendt S."/>
            <person name="Wang J."/>
            <person name="Lipzen A."/>
            <person name="Daum C."/>
            <person name="Barry K."/>
            <person name="Grigoriev I.V."/>
            <person name="Favel A."/>
            <person name="Rosso M.N."/>
            <person name="Martin F."/>
        </authorList>
    </citation>
    <scope>NUCLEOTIDE SEQUENCE [LARGE SCALE GENOMIC DNA]</scope>
    <source>
        <strain evidence="2 3">CIRM-BRFM 2984</strain>
    </source>
</reference>
<protein>
    <submittedName>
        <fullName evidence="2">Uncharacterized protein</fullName>
    </submittedName>
</protein>
<dbReference type="AlphaFoldDB" id="A0AAW0EI99"/>
<sequence>MSTPTQAPQNCFHVNQISLLTVTYQRITYNSPAANTSLHPGQMTTAEPETTSSQTIAPSPAPVPAPVPVPATITPIRKLFQRVLNAIRGPRQRT</sequence>
<dbReference type="EMBL" id="JAWWNJ010000001">
    <property type="protein sequence ID" value="KAK7064689.1"/>
    <property type="molecule type" value="Genomic_DNA"/>
</dbReference>
<feature type="compositionally biased region" description="Polar residues" evidence="1">
    <location>
        <begin position="32"/>
        <end position="54"/>
    </location>
</feature>
<feature type="region of interest" description="Disordered" evidence="1">
    <location>
        <begin position="32"/>
        <end position="69"/>
    </location>
</feature>
<keyword evidence="3" id="KW-1185">Reference proteome</keyword>
<name>A0AAW0EI99_9AGAR</name>
<accession>A0AAW0EI99</accession>
<dbReference type="Proteomes" id="UP001362999">
    <property type="component" value="Unassembled WGS sequence"/>
</dbReference>
<comment type="caution">
    <text evidence="2">The sequence shown here is derived from an EMBL/GenBank/DDBJ whole genome shotgun (WGS) entry which is preliminary data.</text>
</comment>
<gene>
    <name evidence="2" type="ORF">R3P38DRAFT_3165708</name>
</gene>
<organism evidence="2 3">
    <name type="scientific">Favolaschia claudopus</name>
    <dbReference type="NCBI Taxonomy" id="2862362"/>
    <lineage>
        <taxon>Eukaryota</taxon>
        <taxon>Fungi</taxon>
        <taxon>Dikarya</taxon>
        <taxon>Basidiomycota</taxon>
        <taxon>Agaricomycotina</taxon>
        <taxon>Agaricomycetes</taxon>
        <taxon>Agaricomycetidae</taxon>
        <taxon>Agaricales</taxon>
        <taxon>Marasmiineae</taxon>
        <taxon>Mycenaceae</taxon>
        <taxon>Favolaschia</taxon>
    </lineage>
</organism>
<evidence type="ECO:0000313" key="3">
    <source>
        <dbReference type="Proteomes" id="UP001362999"/>
    </source>
</evidence>
<feature type="compositionally biased region" description="Pro residues" evidence="1">
    <location>
        <begin position="59"/>
        <end position="69"/>
    </location>
</feature>
<proteinExistence type="predicted"/>
<evidence type="ECO:0000313" key="2">
    <source>
        <dbReference type="EMBL" id="KAK7064689.1"/>
    </source>
</evidence>
<evidence type="ECO:0000256" key="1">
    <source>
        <dbReference type="SAM" id="MobiDB-lite"/>
    </source>
</evidence>